<dbReference type="PANTHER" id="PTHR11690:SF288">
    <property type="entry name" value="AMILORIDE-SENSITIVE NA+ CHANNEL-RELATED"/>
    <property type="match status" value="1"/>
</dbReference>
<keyword evidence="4 12" id="KW-0894">Sodium channel</keyword>
<comment type="subcellular location">
    <subcellularLocation>
        <location evidence="1">Membrane</location>
        <topology evidence="1">Multi-pass membrane protein</topology>
    </subcellularLocation>
</comment>
<dbReference type="EnsemblMetazoa" id="XM_050659798.1">
    <property type="protein sequence ID" value="XP_050515755.1"/>
    <property type="gene ID" value="LOC126890677"/>
</dbReference>
<evidence type="ECO:0000256" key="12">
    <source>
        <dbReference type="RuleBase" id="RU000679"/>
    </source>
</evidence>
<keyword evidence="10 12" id="KW-0739">Sodium transport</keyword>
<dbReference type="EnsemblMetazoa" id="XM_050659796.1">
    <property type="protein sequence ID" value="XP_050515753.1"/>
    <property type="gene ID" value="LOC126890677"/>
</dbReference>
<keyword evidence="15" id="KW-1185">Reference proteome</keyword>
<dbReference type="GeneID" id="126890677"/>
<evidence type="ECO:0000256" key="2">
    <source>
        <dbReference type="ARBA" id="ARBA00007193"/>
    </source>
</evidence>
<evidence type="ECO:0000256" key="7">
    <source>
        <dbReference type="ARBA" id="ARBA00023053"/>
    </source>
</evidence>
<keyword evidence="8 12" id="KW-0406">Ion transport</keyword>
<evidence type="ECO:0000256" key="4">
    <source>
        <dbReference type="ARBA" id="ARBA00022461"/>
    </source>
</evidence>
<feature type="transmembrane region" description="Helical" evidence="13">
    <location>
        <begin position="486"/>
        <end position="508"/>
    </location>
</feature>
<evidence type="ECO:0000256" key="6">
    <source>
        <dbReference type="ARBA" id="ARBA00022989"/>
    </source>
</evidence>
<dbReference type="RefSeq" id="XP_050515755.1">
    <property type="nucleotide sequence ID" value="XM_050659798.1"/>
</dbReference>
<keyword evidence="3 12" id="KW-0813">Transport</keyword>
<keyword evidence="9 13" id="KW-0472">Membrane</keyword>
<keyword evidence="11 12" id="KW-0407">Ion channel</keyword>
<evidence type="ECO:0000256" key="1">
    <source>
        <dbReference type="ARBA" id="ARBA00004141"/>
    </source>
</evidence>
<evidence type="ECO:0000313" key="15">
    <source>
        <dbReference type="Proteomes" id="UP001652700"/>
    </source>
</evidence>
<evidence type="ECO:0008006" key="16">
    <source>
        <dbReference type="Google" id="ProtNLM"/>
    </source>
</evidence>
<protein>
    <recommendedName>
        <fullName evidence="16">Pickpocket protein 28-like</fullName>
    </recommendedName>
</protein>
<evidence type="ECO:0000256" key="11">
    <source>
        <dbReference type="ARBA" id="ARBA00023303"/>
    </source>
</evidence>
<keyword evidence="7" id="KW-0915">Sodium</keyword>
<evidence type="ECO:0000256" key="3">
    <source>
        <dbReference type="ARBA" id="ARBA00022448"/>
    </source>
</evidence>
<evidence type="ECO:0000313" key="14">
    <source>
        <dbReference type="EnsemblMetazoa" id="XP_050515753.1"/>
    </source>
</evidence>
<dbReference type="EnsemblMetazoa" id="XM_050659799.1">
    <property type="protein sequence ID" value="XP_050515756.1"/>
    <property type="gene ID" value="LOC126890677"/>
</dbReference>
<evidence type="ECO:0000256" key="9">
    <source>
        <dbReference type="ARBA" id="ARBA00023136"/>
    </source>
</evidence>
<keyword evidence="5 12" id="KW-0812">Transmembrane</keyword>
<reference evidence="14" key="1">
    <citation type="submission" date="2025-05" db="UniProtKB">
        <authorList>
            <consortium name="EnsemblMetazoa"/>
        </authorList>
    </citation>
    <scope>IDENTIFICATION</scope>
</reference>
<dbReference type="InterPro" id="IPR001873">
    <property type="entry name" value="ENaC"/>
</dbReference>
<dbReference type="Gene3D" id="1.10.287.820">
    <property type="entry name" value="Acid-sensing ion channel domain"/>
    <property type="match status" value="1"/>
</dbReference>
<organism evidence="14 15">
    <name type="scientific">Diabrotica virgifera virgifera</name>
    <name type="common">western corn rootworm</name>
    <dbReference type="NCBI Taxonomy" id="50390"/>
    <lineage>
        <taxon>Eukaryota</taxon>
        <taxon>Metazoa</taxon>
        <taxon>Ecdysozoa</taxon>
        <taxon>Arthropoda</taxon>
        <taxon>Hexapoda</taxon>
        <taxon>Insecta</taxon>
        <taxon>Pterygota</taxon>
        <taxon>Neoptera</taxon>
        <taxon>Endopterygota</taxon>
        <taxon>Coleoptera</taxon>
        <taxon>Polyphaga</taxon>
        <taxon>Cucujiformia</taxon>
        <taxon>Chrysomeloidea</taxon>
        <taxon>Chrysomelidae</taxon>
        <taxon>Galerucinae</taxon>
        <taxon>Diabroticina</taxon>
        <taxon>Diabroticites</taxon>
        <taxon>Diabrotica</taxon>
    </lineage>
</organism>
<sequence length="518" mass="60778">MEDKQMKLRNSLQIQNDIQTQEKLKDHFKEYCRYTSIHGLKYLGETKTVAERVWWVVSIFLSICFCSFMIYQIIYKYIHYPVIITFSMKETRLQKIPFPAVTICPRAKISQDYLNLTDYFIRKYSGIPTTEQEKKGVSMASQICEFYPQTQESFNVSNEEFYDFLLKSRTEIFTWCFYLGLEENCSEMFTPIITEEGICYSFNILDKHDIFNDNNEIVFEDFHTSPPLYNWNVESGYTQREVAMYPRRALRVGLKNALYIVLKTKKSDVEYECALDESGYRVNIDLPLNIPEVGENFISVPLNQRVIVQVTPHIIKTSDGVKNFAVSKRDCYFESERSLKFFKRYSHANCLLECKTNYTLRECGCVGINMPKEPGTPLCLLEKQKCMERAETLFSLNNEDHEVWGDVDNDNTEVDCNCKPTCSDITYGTELSYNNLILQILNKTLREEMDFENVNYSILMLYFDKSYVETKERNELYGFSDFVSNFGGLLGLFTGFSILSCIEIIYFCSLRLWRNVYQ</sequence>
<dbReference type="Pfam" id="PF00858">
    <property type="entry name" value="ASC"/>
    <property type="match status" value="1"/>
</dbReference>
<dbReference type="Proteomes" id="UP001652700">
    <property type="component" value="Unplaced"/>
</dbReference>
<evidence type="ECO:0000256" key="5">
    <source>
        <dbReference type="ARBA" id="ARBA00022692"/>
    </source>
</evidence>
<proteinExistence type="inferred from homology"/>
<dbReference type="Gene3D" id="1.10.287.770">
    <property type="entry name" value="YojJ-like"/>
    <property type="match status" value="1"/>
</dbReference>
<dbReference type="RefSeq" id="XP_050515756.1">
    <property type="nucleotide sequence ID" value="XM_050659799.1"/>
</dbReference>
<evidence type="ECO:0000256" key="10">
    <source>
        <dbReference type="ARBA" id="ARBA00023201"/>
    </source>
</evidence>
<dbReference type="RefSeq" id="XP_050515754.1">
    <property type="nucleotide sequence ID" value="XM_050659797.1"/>
</dbReference>
<feature type="transmembrane region" description="Helical" evidence="13">
    <location>
        <begin position="53"/>
        <end position="74"/>
    </location>
</feature>
<dbReference type="PANTHER" id="PTHR11690">
    <property type="entry name" value="AMILORIDE-SENSITIVE SODIUM CHANNEL-RELATED"/>
    <property type="match status" value="1"/>
</dbReference>
<name>A0ABM5KZY9_DIAVI</name>
<evidence type="ECO:0000256" key="13">
    <source>
        <dbReference type="SAM" id="Phobius"/>
    </source>
</evidence>
<comment type="similarity">
    <text evidence="2 12">Belongs to the amiloride-sensitive sodium channel (TC 1.A.6) family.</text>
</comment>
<dbReference type="EnsemblMetazoa" id="XM_050659797.1">
    <property type="protein sequence ID" value="XP_050515754.1"/>
    <property type="gene ID" value="LOC126890677"/>
</dbReference>
<keyword evidence="6 13" id="KW-1133">Transmembrane helix</keyword>
<evidence type="ECO:0000256" key="8">
    <source>
        <dbReference type="ARBA" id="ARBA00023065"/>
    </source>
</evidence>
<dbReference type="RefSeq" id="XP_050515753.1">
    <property type="nucleotide sequence ID" value="XM_050659796.1"/>
</dbReference>
<dbReference type="PRINTS" id="PR01078">
    <property type="entry name" value="AMINACHANNEL"/>
</dbReference>
<accession>A0ABM5KZY9</accession>